<dbReference type="InterPro" id="IPR039424">
    <property type="entry name" value="SBP_5"/>
</dbReference>
<organism evidence="6 7">
    <name type="scientific">Mesorhizobium muleiense</name>
    <dbReference type="NCBI Taxonomy" id="1004279"/>
    <lineage>
        <taxon>Bacteria</taxon>
        <taxon>Pseudomonadati</taxon>
        <taxon>Pseudomonadota</taxon>
        <taxon>Alphaproteobacteria</taxon>
        <taxon>Hyphomicrobiales</taxon>
        <taxon>Phyllobacteriaceae</taxon>
        <taxon>Mesorhizobium</taxon>
    </lineage>
</organism>
<protein>
    <submittedName>
        <fullName evidence="6">Peptide/nickel transport system substrate-binding protein</fullName>
    </submittedName>
</protein>
<evidence type="ECO:0000256" key="4">
    <source>
        <dbReference type="SAM" id="Phobius"/>
    </source>
</evidence>
<comment type="similarity">
    <text evidence="2">Belongs to the bacterial solute-binding protein 5 family.</text>
</comment>
<dbReference type="Proteomes" id="UP000198894">
    <property type="component" value="Unassembled WGS sequence"/>
</dbReference>
<dbReference type="AlphaFoldDB" id="A0A1G8WJF1"/>
<dbReference type="EMBL" id="FNEE01000009">
    <property type="protein sequence ID" value="SDJ78257.1"/>
    <property type="molecule type" value="Genomic_DNA"/>
</dbReference>
<feature type="transmembrane region" description="Helical" evidence="4">
    <location>
        <begin position="25"/>
        <end position="44"/>
    </location>
</feature>
<dbReference type="InterPro" id="IPR030678">
    <property type="entry name" value="Peptide/Ni-bd"/>
</dbReference>
<keyword evidence="3" id="KW-0732">Signal</keyword>
<dbReference type="InterPro" id="IPR006311">
    <property type="entry name" value="TAT_signal"/>
</dbReference>
<dbReference type="GO" id="GO:0030288">
    <property type="term" value="C:outer membrane-bounded periplasmic space"/>
    <property type="evidence" value="ECO:0007669"/>
    <property type="project" value="UniProtKB-ARBA"/>
</dbReference>
<dbReference type="Gene3D" id="3.40.190.10">
    <property type="entry name" value="Periplasmic binding protein-like II"/>
    <property type="match status" value="1"/>
</dbReference>
<dbReference type="Gene3D" id="3.90.76.10">
    <property type="entry name" value="Dipeptide-binding Protein, Domain 1"/>
    <property type="match status" value="1"/>
</dbReference>
<evidence type="ECO:0000256" key="2">
    <source>
        <dbReference type="ARBA" id="ARBA00005695"/>
    </source>
</evidence>
<dbReference type="GO" id="GO:0015833">
    <property type="term" value="P:peptide transport"/>
    <property type="evidence" value="ECO:0007669"/>
    <property type="project" value="TreeGrafter"/>
</dbReference>
<evidence type="ECO:0000313" key="6">
    <source>
        <dbReference type="EMBL" id="SDJ78257.1"/>
    </source>
</evidence>
<dbReference type="SUPFAM" id="SSF53850">
    <property type="entry name" value="Periplasmic binding protein-like II"/>
    <property type="match status" value="1"/>
</dbReference>
<keyword evidence="4" id="KW-0812">Transmembrane</keyword>
<dbReference type="GO" id="GO:1904680">
    <property type="term" value="F:peptide transmembrane transporter activity"/>
    <property type="evidence" value="ECO:0007669"/>
    <property type="project" value="TreeGrafter"/>
</dbReference>
<dbReference type="Gene3D" id="3.10.105.10">
    <property type="entry name" value="Dipeptide-binding Protein, Domain 3"/>
    <property type="match status" value="1"/>
</dbReference>
<feature type="domain" description="Solute-binding protein family 5" evidence="5">
    <location>
        <begin position="101"/>
        <end position="450"/>
    </location>
</feature>
<dbReference type="RefSeq" id="WP_236472997.1">
    <property type="nucleotide sequence ID" value="NZ_FNEE01000009.1"/>
</dbReference>
<dbReference type="PROSITE" id="PS51318">
    <property type="entry name" value="TAT"/>
    <property type="match status" value="1"/>
</dbReference>
<dbReference type="PANTHER" id="PTHR30290">
    <property type="entry name" value="PERIPLASMIC BINDING COMPONENT OF ABC TRANSPORTER"/>
    <property type="match status" value="1"/>
</dbReference>
<dbReference type="CDD" id="cd08503">
    <property type="entry name" value="PBP2_NikA_DppA_OppA_like_17"/>
    <property type="match status" value="1"/>
</dbReference>
<evidence type="ECO:0000256" key="1">
    <source>
        <dbReference type="ARBA" id="ARBA00004418"/>
    </source>
</evidence>
<sequence length="535" mass="58733">MSESEYKLRLAQNLIGRGKVSRRDFIHLGLAAGLTVAAADMLFVSVARAAPKQGGFAKLGLAHGATTDSIDPAGYPDTFTQTAFSGAMSNSLTEIDAKGSIQPDLAESFETSDNATTWVFKLRKGATFHNGKTITADDVVASMQYHMGADTKSAAKSLLESVTNIKADGPETIVFTLKSGNADFPYIMSDYHLVVMPAKDGKADWESGVRTGAFVLENFQPGVSAKLKRNPNYFKNGKPYFDEVEFIAITDLAARMAALSTGEVDYIGRADLKTLGMLKRKPNIDILEVTGYGHYTLPMNVTVAPFDNPDVRMALKWAIDREEIAQKIFLGHATVGNDNPIAPAIKFAINPEPQHKFDPEKARFHLKKAGMENLKVDLSVADAAFAGAVDAAALIRETAAQCGIDVNVVREAEDAYWDNIWLKKPWCASYWSGRATADWMFTQAYSADSSWNETFWKNPRFNELLIQARAETDEAKRSAMYAEMQQLTHDDGGAIVLVFNNFVSAKSKKLAHGEVAPNWENDGLKMAERWWVANA</sequence>
<comment type="subcellular location">
    <subcellularLocation>
        <location evidence="1">Periplasm</location>
    </subcellularLocation>
</comment>
<dbReference type="PIRSF" id="PIRSF002741">
    <property type="entry name" value="MppA"/>
    <property type="match status" value="1"/>
</dbReference>
<keyword evidence="4" id="KW-0472">Membrane</keyword>
<proteinExistence type="inferred from homology"/>
<dbReference type="Pfam" id="PF00496">
    <property type="entry name" value="SBP_bac_5"/>
    <property type="match status" value="1"/>
</dbReference>
<reference evidence="7" key="1">
    <citation type="submission" date="2016-10" db="EMBL/GenBank/DDBJ databases">
        <authorList>
            <person name="Varghese N."/>
            <person name="Submissions S."/>
        </authorList>
    </citation>
    <scope>NUCLEOTIDE SEQUENCE [LARGE SCALE GENOMIC DNA]</scope>
    <source>
        <strain evidence="7">CGMCC 1.11022</strain>
    </source>
</reference>
<evidence type="ECO:0000259" key="5">
    <source>
        <dbReference type="Pfam" id="PF00496"/>
    </source>
</evidence>
<dbReference type="GO" id="GO:0043190">
    <property type="term" value="C:ATP-binding cassette (ABC) transporter complex"/>
    <property type="evidence" value="ECO:0007669"/>
    <property type="project" value="InterPro"/>
</dbReference>
<evidence type="ECO:0000313" key="7">
    <source>
        <dbReference type="Proteomes" id="UP000198894"/>
    </source>
</evidence>
<name>A0A1G8WJF1_9HYPH</name>
<evidence type="ECO:0000256" key="3">
    <source>
        <dbReference type="ARBA" id="ARBA00022729"/>
    </source>
</evidence>
<keyword evidence="7" id="KW-1185">Reference proteome</keyword>
<gene>
    <name evidence="6" type="ORF">SAMN05428953_1095</name>
</gene>
<accession>A0A1G8WJF1</accession>
<dbReference type="InterPro" id="IPR000914">
    <property type="entry name" value="SBP_5_dom"/>
</dbReference>
<dbReference type="PANTHER" id="PTHR30290:SF38">
    <property type="entry name" value="D,D-DIPEPTIDE-BINDING PERIPLASMIC PROTEIN DDPA-RELATED"/>
    <property type="match status" value="1"/>
</dbReference>
<keyword evidence="4" id="KW-1133">Transmembrane helix</keyword>